<protein>
    <submittedName>
        <fullName evidence="2">Uncharacterized protein</fullName>
    </submittedName>
</protein>
<dbReference type="OrthoDB" id="9796760at2"/>
<organism evidence="2 3">
    <name type="scientific">Sulfuricella denitrificans (strain DSM 22764 / NBRC 105220 / skB26)</name>
    <dbReference type="NCBI Taxonomy" id="1163617"/>
    <lineage>
        <taxon>Bacteria</taxon>
        <taxon>Pseudomonadati</taxon>
        <taxon>Pseudomonadota</taxon>
        <taxon>Betaproteobacteria</taxon>
        <taxon>Nitrosomonadales</taxon>
        <taxon>Sulfuricellaceae</taxon>
        <taxon>Sulfuricella</taxon>
    </lineage>
</organism>
<evidence type="ECO:0000313" key="3">
    <source>
        <dbReference type="Proteomes" id="UP000015559"/>
    </source>
</evidence>
<feature type="region of interest" description="Disordered" evidence="1">
    <location>
        <begin position="136"/>
        <end position="163"/>
    </location>
</feature>
<dbReference type="AlphaFoldDB" id="S6B4C8"/>
<evidence type="ECO:0000313" key="2">
    <source>
        <dbReference type="EMBL" id="BAN35472.1"/>
    </source>
</evidence>
<dbReference type="EMBL" id="AP013066">
    <property type="protein sequence ID" value="BAN35472.1"/>
    <property type="molecule type" value="Genomic_DNA"/>
</dbReference>
<reference evidence="2 3" key="1">
    <citation type="journal article" date="2012" name="Appl. Environ. Microbiol.">
        <title>Draft genome sequence of a psychrotolerant sulfur-oxidizing bacterium, Sulfuricella denitrificans skB26, and proteomic insights into cold adaptation.</title>
        <authorList>
            <person name="Watanabe T."/>
            <person name="Kojima H."/>
            <person name="Fukui M."/>
        </authorList>
    </citation>
    <scope>NUCLEOTIDE SEQUENCE [LARGE SCALE GENOMIC DNA]</scope>
    <source>
        <strain evidence="3">skB26</strain>
    </source>
</reference>
<gene>
    <name evidence="2" type="ORF">SCD_n01651</name>
</gene>
<dbReference type="HOGENOM" id="CLU_1626206_0_0_4"/>
<accession>S6B4C8</accession>
<name>S6B4C8_SULDS</name>
<dbReference type="STRING" id="1163617.SCD_n01651"/>
<dbReference type="Pfam" id="PF13181">
    <property type="entry name" value="TPR_8"/>
    <property type="match status" value="1"/>
</dbReference>
<dbReference type="RefSeq" id="WP_009205571.1">
    <property type="nucleotide sequence ID" value="NC_022357.1"/>
</dbReference>
<dbReference type="InterPro" id="IPR019734">
    <property type="entry name" value="TPR_rpt"/>
</dbReference>
<sequence>MNQGTNAETAMLDPAQQQAIQMAIQQAVAHHQTGRLQEAEHLYRAILQIQPRHPDANHNLGVLAVQMQQPAASLCYFKTSLESNPENERYLLSYIDALIQSGEISSARQLLAQSKQHGLHSEALEALAIRLADVKADEPAPNPSPGYRLNVPNQPKKPTHTEE</sequence>
<keyword evidence="3" id="KW-1185">Reference proteome</keyword>
<dbReference type="InterPro" id="IPR011990">
    <property type="entry name" value="TPR-like_helical_dom_sf"/>
</dbReference>
<dbReference type="Proteomes" id="UP000015559">
    <property type="component" value="Chromosome"/>
</dbReference>
<dbReference type="SUPFAM" id="SSF48452">
    <property type="entry name" value="TPR-like"/>
    <property type="match status" value="1"/>
</dbReference>
<dbReference type="Gene3D" id="1.25.40.10">
    <property type="entry name" value="Tetratricopeptide repeat domain"/>
    <property type="match status" value="1"/>
</dbReference>
<dbReference type="SMART" id="SM00028">
    <property type="entry name" value="TPR"/>
    <property type="match status" value="2"/>
</dbReference>
<dbReference type="Pfam" id="PF14559">
    <property type="entry name" value="TPR_19"/>
    <property type="match status" value="1"/>
</dbReference>
<evidence type="ECO:0000256" key="1">
    <source>
        <dbReference type="SAM" id="MobiDB-lite"/>
    </source>
</evidence>
<dbReference type="KEGG" id="sdr:SCD_n01651"/>
<proteinExistence type="predicted"/>
<dbReference type="eggNOG" id="COG0457">
    <property type="taxonomic scope" value="Bacteria"/>
</dbReference>